<sequence>MDESEESNRLIAKLHNALGDHDASFGDDLDGILSWINPNEPDSNHQLRPPILRIKSAIRGLFKMKDKEDFFYELLRQYVIYQTRRHFFNNFQALLHFKDVRKLERYYEFPLGFLEIFSAREWIDEINGLRGYLISYHPTFKGIMVQRLEQLLLEDDFEMARKLYEWLCHAEGRVLTTLLVDSILCKVKMYATEQMSFVWTKRFAVMETFNAFISSYWSTMSEMLQCAEDDHEITKEIYNCFEREFISIRTSQVFDIFVTEYPISKPTLLELRSVLKSPAKYTELITQLLCQFEARMLKPSITTTEIVLSYVKAIKSILTVDVSFRYFQLLTNFVRPYLMERRDTVSSFLYAILGLDVSETKGASQSSAHIKIALQLAAELRDSHQPISTSTLDSALQTSPERSPVLNSSEPVCQQVLNYYLHWVPEPTDSIQVSSDNALMSKSLFDIVVDLFDSRDVIVTAFITLFTDKLLDLKGYKLEHNWVKSLKILKEKFDFKKYPNGQDTSNVNNIDVMLRDIKHSEALCSDLHTLPTLNSKIFPKIISYLFWGASQEFSAPSRDLKLPPALEKDLGRYKEAYSHIKKGRKLRFHQDLSAVEVTLRFADGRKVSYEVPFKRSVILSCFSSAEGSKTLTEKQLVERTDFDQAEVVQALNFWRNSSVLQYDKALDVYKPVEYLENALPGASTQATADSHKADGTADFQQKEITDSMEKVWPFIKGMLTNLGSMKAGKIHSFLKMAVPKELGYTATASQLQSYLTVLVDEGKLVSNANGTFKLVK</sequence>
<dbReference type="PANTHER" id="PTHR45957:SF1">
    <property type="entry name" value="ANAPHASE-PROMOTING COMPLEX SUBUNIT 2"/>
    <property type="match status" value="1"/>
</dbReference>
<name>A0A1G4K818_9SACH</name>
<proteinExistence type="inferred from homology"/>
<dbReference type="GO" id="GO:0006511">
    <property type="term" value="P:ubiquitin-dependent protein catabolic process"/>
    <property type="evidence" value="ECO:0007669"/>
    <property type="project" value="InterPro"/>
</dbReference>
<keyword evidence="9" id="KW-1185">Reference proteome</keyword>
<dbReference type="InterPro" id="IPR044554">
    <property type="entry name" value="ANAPC2"/>
</dbReference>
<evidence type="ECO:0000256" key="3">
    <source>
        <dbReference type="ARBA" id="ARBA00022776"/>
    </source>
</evidence>
<evidence type="ECO:0000313" key="9">
    <source>
        <dbReference type="Proteomes" id="UP000191144"/>
    </source>
</evidence>
<keyword evidence="3" id="KW-0498">Mitosis</keyword>
<dbReference type="GO" id="GO:0051301">
    <property type="term" value="P:cell division"/>
    <property type="evidence" value="ECO:0007669"/>
    <property type="project" value="UniProtKB-KW"/>
</dbReference>
<dbReference type="SUPFAM" id="SSF75632">
    <property type="entry name" value="Cullin homology domain"/>
    <property type="match status" value="1"/>
</dbReference>
<dbReference type="GO" id="GO:0005680">
    <property type="term" value="C:anaphase-promoting complex"/>
    <property type="evidence" value="ECO:0007669"/>
    <property type="project" value="TreeGrafter"/>
</dbReference>
<feature type="domain" description="Cullin family profile" evidence="7">
    <location>
        <begin position="447"/>
        <end position="655"/>
    </location>
</feature>
<dbReference type="SMART" id="SM00182">
    <property type="entry name" value="CULLIN"/>
    <property type="match status" value="1"/>
</dbReference>
<evidence type="ECO:0000256" key="2">
    <source>
        <dbReference type="ARBA" id="ARBA00022618"/>
    </source>
</evidence>
<dbReference type="PANTHER" id="PTHR45957">
    <property type="entry name" value="ANAPHASE-PROMOTING COMPLEX SUBUNIT 2"/>
    <property type="match status" value="1"/>
</dbReference>
<dbReference type="InterPro" id="IPR036317">
    <property type="entry name" value="Cullin_homology_sf"/>
</dbReference>
<organism evidence="8 9">
    <name type="scientific">Lachancea meyersii CBS 8951</name>
    <dbReference type="NCBI Taxonomy" id="1266667"/>
    <lineage>
        <taxon>Eukaryota</taxon>
        <taxon>Fungi</taxon>
        <taxon>Dikarya</taxon>
        <taxon>Ascomycota</taxon>
        <taxon>Saccharomycotina</taxon>
        <taxon>Saccharomycetes</taxon>
        <taxon>Saccharomycetales</taxon>
        <taxon>Saccharomycetaceae</taxon>
        <taxon>Lachancea</taxon>
    </lineage>
</organism>
<dbReference type="AlphaFoldDB" id="A0A1G4K818"/>
<dbReference type="InterPro" id="IPR057975">
    <property type="entry name" value="TPR_ANAPC2"/>
</dbReference>
<comment type="similarity">
    <text evidence="6">Belongs to the cullin family.</text>
</comment>
<evidence type="ECO:0000313" key="8">
    <source>
        <dbReference type="EMBL" id="SCV00097.1"/>
    </source>
</evidence>
<dbReference type="Gene3D" id="1.10.10.10">
    <property type="entry name" value="Winged helix-like DNA-binding domain superfamily/Winged helix DNA-binding domain"/>
    <property type="match status" value="1"/>
</dbReference>
<dbReference type="Pfam" id="PF08672">
    <property type="entry name" value="ANAPC2"/>
    <property type="match status" value="1"/>
</dbReference>
<evidence type="ECO:0000256" key="6">
    <source>
        <dbReference type="PROSITE-ProRule" id="PRU00330"/>
    </source>
</evidence>
<dbReference type="InterPro" id="IPR014786">
    <property type="entry name" value="ANAPC2_C"/>
</dbReference>
<evidence type="ECO:0000256" key="4">
    <source>
        <dbReference type="ARBA" id="ARBA00022786"/>
    </source>
</evidence>
<keyword evidence="5" id="KW-0131">Cell cycle</keyword>
<dbReference type="Pfam" id="PF26557">
    <property type="entry name" value="Cullin_AB"/>
    <property type="match status" value="1"/>
</dbReference>
<dbReference type="InterPro" id="IPR036390">
    <property type="entry name" value="WH_DNA-bd_sf"/>
</dbReference>
<dbReference type="InterPro" id="IPR059120">
    <property type="entry name" value="Cullin-like_AB"/>
</dbReference>
<dbReference type="OrthoDB" id="5581181at2759"/>
<protein>
    <recommendedName>
        <fullName evidence="1">Anaphase-promoting complex subunit 2</fullName>
    </recommendedName>
</protein>
<gene>
    <name evidence="8" type="ORF">LAME_0G07492G</name>
</gene>
<dbReference type="InterPro" id="IPR036388">
    <property type="entry name" value="WH-like_DNA-bd_sf"/>
</dbReference>
<dbReference type="PROSITE" id="PS50069">
    <property type="entry name" value="CULLIN_2"/>
    <property type="match status" value="1"/>
</dbReference>
<keyword evidence="4" id="KW-0833">Ubl conjugation pathway</keyword>
<dbReference type="SUPFAM" id="SSF46785">
    <property type="entry name" value="Winged helix' DNA-binding domain"/>
    <property type="match status" value="1"/>
</dbReference>
<dbReference type="Pfam" id="PF25773">
    <property type="entry name" value="TPR_ANAPC2"/>
    <property type="match status" value="1"/>
</dbReference>
<dbReference type="Proteomes" id="UP000191144">
    <property type="component" value="Chromosome G"/>
</dbReference>
<dbReference type="Gene3D" id="3.30.230.130">
    <property type="entry name" value="Cullin, Chain C, Domain 2"/>
    <property type="match status" value="1"/>
</dbReference>
<dbReference type="SMART" id="SM01013">
    <property type="entry name" value="APC2"/>
    <property type="match status" value="1"/>
</dbReference>
<dbReference type="InterPro" id="IPR016158">
    <property type="entry name" value="Cullin_homology"/>
</dbReference>
<dbReference type="EMBL" id="LT598484">
    <property type="protein sequence ID" value="SCV00097.1"/>
    <property type="molecule type" value="Genomic_DNA"/>
</dbReference>
<accession>A0A1G4K818</accession>
<dbReference type="GO" id="GO:0007091">
    <property type="term" value="P:metaphase/anaphase transition of mitotic cell cycle"/>
    <property type="evidence" value="ECO:0007669"/>
    <property type="project" value="TreeGrafter"/>
</dbReference>
<evidence type="ECO:0000259" key="7">
    <source>
        <dbReference type="PROSITE" id="PS50069"/>
    </source>
</evidence>
<dbReference type="GO" id="GO:0070979">
    <property type="term" value="P:protein K11-linked ubiquitination"/>
    <property type="evidence" value="ECO:0007669"/>
    <property type="project" value="TreeGrafter"/>
</dbReference>
<evidence type="ECO:0000256" key="1">
    <source>
        <dbReference type="ARBA" id="ARBA00016068"/>
    </source>
</evidence>
<keyword evidence="2" id="KW-0132">Cell division</keyword>
<reference evidence="9" key="1">
    <citation type="submission" date="2016-03" db="EMBL/GenBank/DDBJ databases">
        <authorList>
            <person name="Devillers Hugo."/>
        </authorList>
    </citation>
    <scope>NUCLEOTIDE SEQUENCE [LARGE SCALE GENOMIC DNA]</scope>
</reference>
<evidence type="ECO:0000256" key="5">
    <source>
        <dbReference type="ARBA" id="ARBA00023306"/>
    </source>
</evidence>
<dbReference type="GO" id="GO:0031625">
    <property type="term" value="F:ubiquitin protein ligase binding"/>
    <property type="evidence" value="ECO:0007669"/>
    <property type="project" value="InterPro"/>
</dbReference>